<feature type="domain" description="SteA-like C-terminal" evidence="6">
    <location>
        <begin position="320"/>
        <end position="371"/>
    </location>
</feature>
<name>A0A1S1V9A3_9FIRM</name>
<keyword evidence="1" id="KW-0808">Transferase</keyword>
<evidence type="ECO:0000256" key="2">
    <source>
        <dbReference type="ARBA" id="ARBA00022741"/>
    </source>
</evidence>
<keyword evidence="5" id="KW-1133">Transmembrane helix</keyword>
<dbReference type="GO" id="GO:0004788">
    <property type="term" value="F:thiamine diphosphokinase activity"/>
    <property type="evidence" value="ECO:0007669"/>
    <property type="project" value="InterPro"/>
</dbReference>
<reference evidence="7 8" key="1">
    <citation type="submission" date="2016-09" db="EMBL/GenBank/DDBJ databases">
        <title>Genome sequence of Eubacterium angustum.</title>
        <authorList>
            <person name="Poehlein A."/>
            <person name="Daniel R."/>
        </authorList>
    </citation>
    <scope>NUCLEOTIDE SEQUENCE [LARGE SCALE GENOMIC DNA]</scope>
    <source>
        <strain evidence="7 8">DSM 1989</strain>
    </source>
</reference>
<keyword evidence="2" id="KW-0547">Nucleotide-binding</keyword>
<sequence>MNIKGIARKDRRTKDLAKRIKPGEIAIIKHKDIDEVAAMSLSEARIKAVINLDKTISGKYPNQGPSILHEAGIPIFESEEVEIMEKFQEGDSIEVTGDHIVYNGEVIGECIHLDKNKIEELLQVGYDNIEEELDKFIENTLDYAKREKGLVLGKIDIPEISTKMKKRHVLVVVRGRDYKKDLSAMRNYINEINPILIGVDGGGDALMEFGYTPDMIVGDMDSVSDRCLKAAGEIVVHAYPDGRAPGLERVESLGIDPVVFSTPGTSEDITFLLAHHYGASLIVALGTHNSMIEFLEKGRSGMASTFLVRLKVGDILVDAKGVNQLYGSSLKPKYLVFLAVTALIPIVMISLMYPPMFEILKLIQIKIKLLFGY</sequence>
<keyword evidence="8" id="KW-1185">Reference proteome</keyword>
<organism evidence="7 8">
    <name type="scientific">Andreesenia angusta</name>
    <dbReference type="NCBI Taxonomy" id="39480"/>
    <lineage>
        <taxon>Bacteria</taxon>
        <taxon>Bacillati</taxon>
        <taxon>Bacillota</taxon>
        <taxon>Tissierellia</taxon>
        <taxon>Tissierellales</taxon>
        <taxon>Gottschalkiaceae</taxon>
        <taxon>Andreesenia</taxon>
    </lineage>
</organism>
<dbReference type="InterPro" id="IPR022215">
    <property type="entry name" value="SteA-like_C"/>
</dbReference>
<keyword evidence="5" id="KW-0812">Transmembrane</keyword>
<dbReference type="STRING" id="39480.EUAN_07640"/>
<accession>A0A1S1V9A3</accession>
<keyword evidence="3" id="KW-0418">Kinase</keyword>
<evidence type="ECO:0000313" key="8">
    <source>
        <dbReference type="Proteomes" id="UP000180254"/>
    </source>
</evidence>
<keyword evidence="5" id="KW-0472">Membrane</keyword>
<proteinExistence type="predicted"/>
<evidence type="ECO:0000313" key="7">
    <source>
        <dbReference type="EMBL" id="OHW62980.1"/>
    </source>
</evidence>
<dbReference type="Pfam" id="PF12555">
    <property type="entry name" value="SteA-like_C"/>
    <property type="match status" value="1"/>
</dbReference>
<dbReference type="RefSeq" id="WP_071061853.1">
    <property type="nucleotide sequence ID" value="NZ_MKIE01000002.1"/>
</dbReference>
<evidence type="ECO:0000256" key="4">
    <source>
        <dbReference type="ARBA" id="ARBA00022840"/>
    </source>
</evidence>
<dbReference type="AlphaFoldDB" id="A0A1S1V9A3"/>
<dbReference type="NCBIfam" id="NF040608">
    <property type="entry name" value="division_SteA"/>
    <property type="match status" value="1"/>
</dbReference>
<dbReference type="GO" id="GO:0005524">
    <property type="term" value="F:ATP binding"/>
    <property type="evidence" value="ECO:0007669"/>
    <property type="project" value="UniProtKB-KW"/>
</dbReference>
<evidence type="ECO:0000256" key="3">
    <source>
        <dbReference type="ARBA" id="ARBA00022777"/>
    </source>
</evidence>
<comment type="caution">
    <text evidence="7">The sequence shown here is derived from an EMBL/GenBank/DDBJ whole genome shotgun (WGS) entry which is preliminary data.</text>
</comment>
<gene>
    <name evidence="7" type="ORF">EUAN_07640</name>
</gene>
<feature type="transmembrane region" description="Helical" evidence="5">
    <location>
        <begin position="334"/>
        <end position="353"/>
    </location>
</feature>
<dbReference type="Gene3D" id="3.40.50.10240">
    <property type="entry name" value="Thiamin pyrophosphokinase, catalytic domain"/>
    <property type="match status" value="1"/>
</dbReference>
<evidence type="ECO:0000259" key="6">
    <source>
        <dbReference type="Pfam" id="PF12555"/>
    </source>
</evidence>
<dbReference type="SUPFAM" id="SSF63999">
    <property type="entry name" value="Thiamin pyrophosphokinase, catalytic domain"/>
    <property type="match status" value="1"/>
</dbReference>
<dbReference type="OrthoDB" id="9804377at2"/>
<dbReference type="GO" id="GO:0016301">
    <property type="term" value="F:kinase activity"/>
    <property type="evidence" value="ECO:0007669"/>
    <property type="project" value="UniProtKB-KW"/>
</dbReference>
<evidence type="ECO:0000256" key="1">
    <source>
        <dbReference type="ARBA" id="ARBA00022679"/>
    </source>
</evidence>
<dbReference type="InterPro" id="IPR047795">
    <property type="entry name" value="Put_SteA-like"/>
</dbReference>
<dbReference type="InterPro" id="IPR036759">
    <property type="entry name" value="TPK_catalytic_sf"/>
</dbReference>
<protein>
    <recommendedName>
        <fullName evidence="6">SteA-like C-terminal domain-containing protein</fullName>
    </recommendedName>
</protein>
<dbReference type="Proteomes" id="UP000180254">
    <property type="component" value="Unassembled WGS sequence"/>
</dbReference>
<keyword evidence="4" id="KW-0067">ATP-binding</keyword>
<dbReference type="EMBL" id="MKIE01000002">
    <property type="protein sequence ID" value="OHW62980.1"/>
    <property type="molecule type" value="Genomic_DNA"/>
</dbReference>
<evidence type="ECO:0000256" key="5">
    <source>
        <dbReference type="SAM" id="Phobius"/>
    </source>
</evidence>
<dbReference type="GO" id="GO:0009229">
    <property type="term" value="P:thiamine diphosphate biosynthetic process"/>
    <property type="evidence" value="ECO:0007669"/>
    <property type="project" value="InterPro"/>
</dbReference>